<reference evidence="1" key="1">
    <citation type="submission" date="2020-02" db="EMBL/GenBank/DDBJ databases">
        <authorList>
            <person name="Meier V. D."/>
        </authorList>
    </citation>
    <scope>NUCLEOTIDE SEQUENCE</scope>
    <source>
        <strain evidence="1">AVDCRST_MAG68</strain>
    </source>
</reference>
<dbReference type="AlphaFoldDB" id="A0A6J4L1Q7"/>
<name>A0A6J4L1Q7_9BACT</name>
<organism evidence="1">
    <name type="scientific">uncultured Gemmatimonadota bacterium</name>
    <dbReference type="NCBI Taxonomy" id="203437"/>
    <lineage>
        <taxon>Bacteria</taxon>
        <taxon>Pseudomonadati</taxon>
        <taxon>Gemmatimonadota</taxon>
        <taxon>environmental samples</taxon>
    </lineage>
</organism>
<proteinExistence type="predicted"/>
<protein>
    <submittedName>
        <fullName evidence="1">Uncharacterized protein</fullName>
    </submittedName>
</protein>
<dbReference type="EMBL" id="CADCTW010000090">
    <property type="protein sequence ID" value="CAA9319790.1"/>
    <property type="molecule type" value="Genomic_DNA"/>
</dbReference>
<gene>
    <name evidence="1" type="ORF">AVDCRST_MAG68-1888</name>
</gene>
<sequence length="41" mass="4676">MRRLLAQQEDYQPAVLVAASRLKTTVTHTEAQRRTYLCASV</sequence>
<evidence type="ECO:0000313" key="1">
    <source>
        <dbReference type="EMBL" id="CAA9319790.1"/>
    </source>
</evidence>
<accession>A0A6J4L1Q7</accession>